<evidence type="ECO:0000313" key="2">
    <source>
        <dbReference type="EMBL" id="KAF7291946.1"/>
    </source>
</evidence>
<name>A0A8H6VU26_9AGAR</name>
<organism evidence="2 3">
    <name type="scientific">Mycena indigotica</name>
    <dbReference type="NCBI Taxonomy" id="2126181"/>
    <lineage>
        <taxon>Eukaryota</taxon>
        <taxon>Fungi</taxon>
        <taxon>Dikarya</taxon>
        <taxon>Basidiomycota</taxon>
        <taxon>Agaricomycotina</taxon>
        <taxon>Agaricomycetes</taxon>
        <taxon>Agaricomycetidae</taxon>
        <taxon>Agaricales</taxon>
        <taxon>Marasmiineae</taxon>
        <taxon>Mycenaceae</taxon>
        <taxon>Mycena</taxon>
    </lineage>
</organism>
<dbReference type="Proteomes" id="UP000636479">
    <property type="component" value="Unassembled WGS sequence"/>
</dbReference>
<comment type="caution">
    <text evidence="2">The sequence shown here is derived from an EMBL/GenBank/DDBJ whole genome shotgun (WGS) entry which is preliminary data.</text>
</comment>
<proteinExistence type="predicted"/>
<dbReference type="Pfam" id="PF16804">
    <property type="entry name" value="DUF5071"/>
    <property type="match status" value="1"/>
</dbReference>
<dbReference type="InterPro" id="IPR031837">
    <property type="entry name" value="DUF5071"/>
</dbReference>
<dbReference type="AlphaFoldDB" id="A0A8H6VU26"/>
<sequence length="252" mass="28286">MDMQVDLLSDEGLATLLPSLLMTNPHRHYNRLATRVAAASPDNPLTSAITTILTAPAEDVAAAKIQGALFGWAALLPCLPKLRLADFRPALRRLADRPSALERQHGLPIDARELIEYIDRREPWVPVSKSDYLGLRSLDAVTCAAEMAPFVKGLLEWLQDPNWPIAEGCAMHLARFPELCADPIRRVLERGDDAGWESQLLWFVSDNLAVRDCERMRAELERIVQRPTLAEEEEELGEVVLGILERMDYARD</sequence>
<keyword evidence="3" id="KW-1185">Reference proteome</keyword>
<evidence type="ECO:0000259" key="1">
    <source>
        <dbReference type="Pfam" id="PF16804"/>
    </source>
</evidence>
<dbReference type="OrthoDB" id="2969215at2759"/>
<dbReference type="GeneID" id="59351221"/>
<protein>
    <submittedName>
        <fullName evidence="2">DUF5071 domain-containing protein</fullName>
    </submittedName>
</protein>
<dbReference type="EMBL" id="JACAZF010000012">
    <property type="protein sequence ID" value="KAF7291946.1"/>
    <property type="molecule type" value="Genomic_DNA"/>
</dbReference>
<gene>
    <name evidence="2" type="ORF">MIND_01220100</name>
</gene>
<accession>A0A8H6VU26</accession>
<dbReference type="InterPro" id="IPR038692">
    <property type="entry name" value="Cthe_2751_sf"/>
</dbReference>
<dbReference type="RefSeq" id="XP_037214673.1">
    <property type="nucleotide sequence ID" value="XM_037368705.1"/>
</dbReference>
<evidence type="ECO:0000313" key="3">
    <source>
        <dbReference type="Proteomes" id="UP000636479"/>
    </source>
</evidence>
<feature type="domain" description="DUF5071" evidence="1">
    <location>
        <begin position="124"/>
        <end position="239"/>
    </location>
</feature>
<dbReference type="Gene3D" id="1.25.40.750">
    <property type="entry name" value="Domain of unknown function DUF5071"/>
    <property type="match status" value="1"/>
</dbReference>
<reference evidence="2" key="1">
    <citation type="submission" date="2020-05" db="EMBL/GenBank/DDBJ databases">
        <title>Mycena genomes resolve the evolution of fungal bioluminescence.</title>
        <authorList>
            <person name="Tsai I.J."/>
        </authorList>
    </citation>
    <scope>NUCLEOTIDE SEQUENCE</scope>
    <source>
        <strain evidence="2">171206Taipei</strain>
    </source>
</reference>